<accession>A0A356LIW3</accession>
<dbReference type="InterPro" id="IPR028098">
    <property type="entry name" value="Glyco_trans_4-like_N"/>
</dbReference>
<feature type="domain" description="Glycosyl transferase family 1" evidence="1">
    <location>
        <begin position="198"/>
        <end position="364"/>
    </location>
</feature>
<gene>
    <name evidence="3" type="ORF">DD666_15710</name>
</gene>
<dbReference type="SUPFAM" id="SSF53756">
    <property type="entry name" value="UDP-Glycosyltransferase/glycogen phosphorylase"/>
    <property type="match status" value="1"/>
</dbReference>
<dbReference type="Pfam" id="PF00534">
    <property type="entry name" value="Glycos_transf_1"/>
    <property type="match status" value="1"/>
</dbReference>
<reference evidence="3 4" key="1">
    <citation type="journal article" date="2018" name="Nat. Biotechnol.">
        <title>A standardized bacterial taxonomy based on genome phylogeny substantially revises the tree of life.</title>
        <authorList>
            <person name="Parks D.H."/>
            <person name="Chuvochina M."/>
            <person name="Waite D.W."/>
            <person name="Rinke C."/>
            <person name="Skarshewski A."/>
            <person name="Chaumeil P.A."/>
            <person name="Hugenholtz P."/>
        </authorList>
    </citation>
    <scope>NUCLEOTIDE SEQUENCE [LARGE SCALE GENOMIC DNA]</scope>
    <source>
        <strain evidence="3">UBA10707</strain>
    </source>
</reference>
<feature type="domain" description="Glycosyltransferase subfamily 4-like N-terminal" evidence="2">
    <location>
        <begin position="42"/>
        <end position="189"/>
    </location>
</feature>
<evidence type="ECO:0000259" key="1">
    <source>
        <dbReference type="Pfam" id="PF00534"/>
    </source>
</evidence>
<proteinExistence type="predicted"/>
<dbReference type="GO" id="GO:0016757">
    <property type="term" value="F:glycosyltransferase activity"/>
    <property type="evidence" value="ECO:0007669"/>
    <property type="project" value="InterPro"/>
</dbReference>
<dbReference type="EMBL" id="DOEK01000031">
    <property type="protein sequence ID" value="HBP30854.1"/>
    <property type="molecule type" value="Genomic_DNA"/>
</dbReference>
<evidence type="ECO:0000259" key="2">
    <source>
        <dbReference type="Pfam" id="PF13439"/>
    </source>
</evidence>
<dbReference type="PANTHER" id="PTHR12526">
    <property type="entry name" value="GLYCOSYLTRANSFERASE"/>
    <property type="match status" value="1"/>
</dbReference>
<comment type="caution">
    <text evidence="3">The sequence shown here is derived from an EMBL/GenBank/DDBJ whole genome shotgun (WGS) entry which is preliminary data.</text>
</comment>
<sequence length="392" mass="42721">MNTSAKPPVVQDVPQGAGVCATAVEKTARPLRIVHSEAAVSFGGQEHRIFKEMRAMRKRGHHMELICRPEAQLVARMRDEGFVVHTVPMGGIVNFVKGVAAIRRILSDGRFDVLNTHSRKDTLIAALAGRLAGTPLIVRTRHLAIPIGSLLSYTWLPHKVATVSNHVRQMVLNKGVAPEKVATIYSPVEPPAPVAQSTLREELGLDSSAIVVICVAVMREKKGHTFLIDSMKALFERYRDLHLVLVGAGSPTFEKVGKHIADSGLQQRVHLMGYRKDVPNLLAGSDIFALATEQEASGTVYVEAQMSGLPVVGTDVGGVSEMLRNGETGILVPLHDATALTQALDTLIQNPGLRTQMSRAAHKWLYDEAVFSPEMLAINTEAVYCKWLDEKS</sequence>
<protein>
    <submittedName>
        <fullName evidence="3">Glycosyltransferase family 1 protein</fullName>
    </submittedName>
</protein>
<dbReference type="Gene3D" id="3.40.50.2000">
    <property type="entry name" value="Glycogen Phosphorylase B"/>
    <property type="match status" value="2"/>
</dbReference>
<dbReference type="Pfam" id="PF13439">
    <property type="entry name" value="Glyco_transf_4"/>
    <property type="match status" value="1"/>
</dbReference>
<dbReference type="InterPro" id="IPR001296">
    <property type="entry name" value="Glyco_trans_1"/>
</dbReference>
<evidence type="ECO:0000313" key="4">
    <source>
        <dbReference type="Proteomes" id="UP000264036"/>
    </source>
</evidence>
<name>A0A356LIW3_9BURK</name>
<dbReference type="Proteomes" id="UP000264036">
    <property type="component" value="Unassembled WGS sequence"/>
</dbReference>
<dbReference type="AlphaFoldDB" id="A0A356LIW3"/>
<evidence type="ECO:0000313" key="3">
    <source>
        <dbReference type="EMBL" id="HBP30854.1"/>
    </source>
</evidence>
<organism evidence="3 4">
    <name type="scientific">Advenella kashmirensis</name>
    <dbReference type="NCBI Taxonomy" id="310575"/>
    <lineage>
        <taxon>Bacteria</taxon>
        <taxon>Pseudomonadati</taxon>
        <taxon>Pseudomonadota</taxon>
        <taxon>Betaproteobacteria</taxon>
        <taxon>Burkholderiales</taxon>
        <taxon>Alcaligenaceae</taxon>
    </lineage>
</organism>
<dbReference type="CDD" id="cd03801">
    <property type="entry name" value="GT4_PimA-like"/>
    <property type="match status" value="1"/>
</dbReference>
<keyword evidence="3" id="KW-0808">Transferase</keyword>